<dbReference type="AlphaFoldDB" id="U6GY52"/>
<dbReference type="GO" id="GO:0006281">
    <property type="term" value="P:DNA repair"/>
    <property type="evidence" value="ECO:0007669"/>
    <property type="project" value="InterPro"/>
</dbReference>
<accession>U6GY52</accession>
<comment type="similarity">
    <text evidence="2">Belongs to the replication factor A protein 3 family.</text>
</comment>
<evidence type="ECO:0000256" key="2">
    <source>
        <dbReference type="ARBA" id="ARBA00009761"/>
    </source>
</evidence>
<evidence type="ECO:0000313" key="4">
    <source>
        <dbReference type="EMBL" id="CDI84507.1"/>
    </source>
</evidence>
<dbReference type="Pfam" id="PF08661">
    <property type="entry name" value="Rep_fac-A_3"/>
    <property type="match status" value="1"/>
</dbReference>
<dbReference type="OrthoDB" id="346317at2759"/>
<dbReference type="VEuPathDB" id="ToxoDB:EAH_00053220"/>
<dbReference type="GO" id="GO:0031981">
    <property type="term" value="C:nuclear lumen"/>
    <property type="evidence" value="ECO:0007669"/>
    <property type="project" value="UniProtKB-ARBA"/>
</dbReference>
<evidence type="ECO:0000256" key="1">
    <source>
        <dbReference type="ARBA" id="ARBA00004123"/>
    </source>
</evidence>
<dbReference type="Gene3D" id="2.40.50.140">
    <property type="entry name" value="Nucleic acid-binding proteins"/>
    <property type="match status" value="1"/>
</dbReference>
<comment type="subcellular location">
    <subcellularLocation>
        <location evidence="1">Nucleus</location>
    </subcellularLocation>
</comment>
<keyword evidence="5" id="KW-1185">Reference proteome</keyword>
<keyword evidence="3" id="KW-0539">Nucleus</keyword>
<reference evidence="4" key="1">
    <citation type="submission" date="2013-10" db="EMBL/GenBank/DDBJ databases">
        <title>Genomic analysis of the causative agents of coccidiosis in chickens.</title>
        <authorList>
            <person name="Reid A.J."/>
            <person name="Blake D."/>
            <person name="Billington K."/>
            <person name="Browne H."/>
            <person name="Dunn M."/>
            <person name="Hung S."/>
            <person name="Kawahara F."/>
            <person name="Miranda-Saavedra D."/>
            <person name="Mourier T."/>
            <person name="Nagra H."/>
            <person name="Otto T.D."/>
            <person name="Rawlings N."/>
            <person name="Sanchez A."/>
            <person name="Sanders M."/>
            <person name="Subramaniam C."/>
            <person name="Tay Y."/>
            <person name="Dear P."/>
            <person name="Doerig C."/>
            <person name="Gruber A."/>
            <person name="Parkinson J."/>
            <person name="Shirley M."/>
            <person name="Wan K.L."/>
            <person name="Berriman M."/>
            <person name="Tomley F."/>
            <person name="Pain A."/>
        </authorList>
    </citation>
    <scope>NUCLEOTIDE SEQUENCE [LARGE SCALE GENOMIC DNA]</scope>
    <source>
        <strain evidence="4">Houghton</strain>
    </source>
</reference>
<dbReference type="GO" id="GO:0003677">
    <property type="term" value="F:DNA binding"/>
    <property type="evidence" value="ECO:0007669"/>
    <property type="project" value="InterPro"/>
</dbReference>
<dbReference type="RefSeq" id="XP_013246537.1">
    <property type="nucleotide sequence ID" value="XM_013391083.1"/>
</dbReference>
<organism evidence="4 5">
    <name type="scientific">Eimeria acervulina</name>
    <name type="common">Coccidian parasite</name>
    <dbReference type="NCBI Taxonomy" id="5801"/>
    <lineage>
        <taxon>Eukaryota</taxon>
        <taxon>Sar</taxon>
        <taxon>Alveolata</taxon>
        <taxon>Apicomplexa</taxon>
        <taxon>Conoidasida</taxon>
        <taxon>Coccidia</taxon>
        <taxon>Eucoccidiorida</taxon>
        <taxon>Eimeriorina</taxon>
        <taxon>Eimeriidae</taxon>
        <taxon>Eimeria</taxon>
    </lineage>
</organism>
<sequence length="134" mass="13646">MCAYYPPEAGGLPPAPTANSPVAGRLVRGNELTSCNGKQVSLLGTLVQLQGTVASVRSVDGVEVSCTLACAPTAALQSAVIICGEAQGNSLVNCFRVVPLGGDIDNETADKVLSLMQHPALADLYTAPSMPPPP</sequence>
<evidence type="ECO:0008006" key="6">
    <source>
        <dbReference type="Google" id="ProtNLM"/>
    </source>
</evidence>
<name>U6GY52_EIMAC</name>
<dbReference type="GO" id="GO:0006310">
    <property type="term" value="P:DNA recombination"/>
    <property type="evidence" value="ECO:0007669"/>
    <property type="project" value="InterPro"/>
</dbReference>
<dbReference type="EMBL" id="HG673703">
    <property type="protein sequence ID" value="CDI84507.1"/>
    <property type="molecule type" value="Genomic_DNA"/>
</dbReference>
<dbReference type="Proteomes" id="UP000018050">
    <property type="component" value="Unassembled WGS sequence"/>
</dbReference>
<dbReference type="GeneID" id="25273392"/>
<gene>
    <name evidence="4" type="ORF">EAH_00053220</name>
</gene>
<evidence type="ECO:0000313" key="5">
    <source>
        <dbReference type="Proteomes" id="UP000018050"/>
    </source>
</evidence>
<dbReference type="InterPro" id="IPR013970">
    <property type="entry name" value="Rfa2"/>
</dbReference>
<protein>
    <recommendedName>
        <fullName evidence="6">Replication factor A protein 3 domain-containing protein</fullName>
    </recommendedName>
</protein>
<evidence type="ECO:0000256" key="3">
    <source>
        <dbReference type="ARBA" id="ARBA00023242"/>
    </source>
</evidence>
<proteinExistence type="inferred from homology"/>
<reference evidence="4" key="2">
    <citation type="submission" date="2013-10" db="EMBL/GenBank/DDBJ databases">
        <authorList>
            <person name="Aslett M."/>
        </authorList>
    </citation>
    <scope>NUCLEOTIDE SEQUENCE [LARGE SCALE GENOMIC DNA]</scope>
    <source>
        <strain evidence="4">Houghton</strain>
    </source>
</reference>
<dbReference type="InterPro" id="IPR012340">
    <property type="entry name" value="NA-bd_OB-fold"/>
</dbReference>
<dbReference type="OMA" id="GNELTSC"/>
<dbReference type="GO" id="GO:0006260">
    <property type="term" value="P:DNA replication"/>
    <property type="evidence" value="ECO:0007669"/>
    <property type="project" value="InterPro"/>
</dbReference>